<feature type="compositionally biased region" description="Basic and acidic residues" evidence="2">
    <location>
        <begin position="183"/>
        <end position="194"/>
    </location>
</feature>
<name>A0A9N9SCU0_PHACE</name>
<sequence>MCCNKKPKSGYYICVKCHGVFHISCYDRIAPKTLKNTNKLVCKECENSDIAKDNSVDEFYSKLIEELRIEGKQKEETIVKINKKYELFYDEAITMENEFMSQIQTYKKVIRELQENLLILKREVANKKSEVVISTQTQTDKEDIEQKMFIAQVPNDSDDFNQMTEYDDNTMLPSRTNYLENPSNEKIHYEPKSDRMKKKQKSKKQMASRRKIQKEEIQMILRSSIKRQQNQQTDTEVEINSVVTEEREAVSTVNSSDTFANDSQKRALLEFILSKPTGSADAQLSGKEINTWTDLKEILVKLQADKKHLTQLMEELSTFEQDITE</sequence>
<evidence type="ECO:0000313" key="4">
    <source>
        <dbReference type="Proteomes" id="UP001153737"/>
    </source>
</evidence>
<reference evidence="3" key="2">
    <citation type="submission" date="2022-10" db="EMBL/GenBank/DDBJ databases">
        <authorList>
            <consortium name="ENA_rothamsted_submissions"/>
            <consortium name="culmorum"/>
            <person name="King R."/>
        </authorList>
    </citation>
    <scope>NUCLEOTIDE SEQUENCE</scope>
</reference>
<proteinExistence type="predicted"/>
<reference evidence="3" key="1">
    <citation type="submission" date="2022-01" db="EMBL/GenBank/DDBJ databases">
        <authorList>
            <person name="King R."/>
        </authorList>
    </citation>
    <scope>NUCLEOTIDE SEQUENCE</scope>
</reference>
<evidence type="ECO:0000313" key="3">
    <source>
        <dbReference type="EMBL" id="CAG9814729.1"/>
    </source>
</evidence>
<dbReference type="OrthoDB" id="6775742at2759"/>
<feature type="region of interest" description="Disordered" evidence="2">
    <location>
        <begin position="175"/>
        <end position="211"/>
    </location>
</feature>
<accession>A0A9N9SCU0</accession>
<dbReference type="AlphaFoldDB" id="A0A9N9SCU0"/>
<evidence type="ECO:0000256" key="2">
    <source>
        <dbReference type="SAM" id="MobiDB-lite"/>
    </source>
</evidence>
<dbReference type="CDD" id="cd15489">
    <property type="entry name" value="PHD_SF"/>
    <property type="match status" value="1"/>
</dbReference>
<protein>
    <submittedName>
        <fullName evidence="3">Uncharacterized protein</fullName>
    </submittedName>
</protein>
<organism evidence="3 4">
    <name type="scientific">Phaedon cochleariae</name>
    <name type="common">Mustard beetle</name>
    <dbReference type="NCBI Taxonomy" id="80249"/>
    <lineage>
        <taxon>Eukaryota</taxon>
        <taxon>Metazoa</taxon>
        <taxon>Ecdysozoa</taxon>
        <taxon>Arthropoda</taxon>
        <taxon>Hexapoda</taxon>
        <taxon>Insecta</taxon>
        <taxon>Pterygota</taxon>
        <taxon>Neoptera</taxon>
        <taxon>Endopterygota</taxon>
        <taxon>Coleoptera</taxon>
        <taxon>Polyphaga</taxon>
        <taxon>Cucujiformia</taxon>
        <taxon>Chrysomeloidea</taxon>
        <taxon>Chrysomelidae</taxon>
        <taxon>Chrysomelinae</taxon>
        <taxon>Chrysomelini</taxon>
        <taxon>Phaedon</taxon>
    </lineage>
</organism>
<feature type="compositionally biased region" description="Basic residues" evidence="2">
    <location>
        <begin position="195"/>
        <end position="211"/>
    </location>
</feature>
<dbReference type="Proteomes" id="UP001153737">
    <property type="component" value="Chromosome 11"/>
</dbReference>
<dbReference type="EMBL" id="OU896717">
    <property type="protein sequence ID" value="CAG9814729.1"/>
    <property type="molecule type" value="Genomic_DNA"/>
</dbReference>
<keyword evidence="4" id="KW-1185">Reference proteome</keyword>
<gene>
    <name evidence="3" type="ORF">PHAECO_LOCUS2498</name>
</gene>
<evidence type="ECO:0000256" key="1">
    <source>
        <dbReference type="SAM" id="Coils"/>
    </source>
</evidence>
<keyword evidence="1" id="KW-0175">Coiled coil</keyword>
<feature type="coiled-coil region" evidence="1">
    <location>
        <begin position="64"/>
        <end position="130"/>
    </location>
</feature>